<dbReference type="EMBL" id="BSYO01000033">
    <property type="protein sequence ID" value="GMH27804.1"/>
    <property type="molecule type" value="Genomic_DNA"/>
</dbReference>
<dbReference type="PANTHER" id="PTHR36746">
    <property type="entry name" value="BNAC04G51760D PROTEIN"/>
    <property type="match status" value="1"/>
</dbReference>
<reference evidence="1" key="1">
    <citation type="submission" date="2023-05" db="EMBL/GenBank/DDBJ databases">
        <title>Nepenthes gracilis genome sequencing.</title>
        <authorList>
            <person name="Fukushima K."/>
        </authorList>
    </citation>
    <scope>NUCLEOTIDE SEQUENCE</scope>
    <source>
        <strain evidence="1">SING2019-196</strain>
    </source>
</reference>
<sequence length="169" mass="18375">MDVCEKFWSAISSSHAFRTHNIPISQQSEGIQSCGGGAVEDARHSTVVPIIIDTTAASDDKEKAGEAAKVGTEAEQLVIRLRVLGQETKEAAAAPTADGCGKEGNRSEYVDRKGSKIRAATSTVGGDMSSSMRRDSFNDKVSEYIKRTKFRFGMPSYVEARQEGQRRLK</sequence>
<dbReference type="AlphaFoldDB" id="A0AAD3TEP5"/>
<organism evidence="1 2">
    <name type="scientific">Nepenthes gracilis</name>
    <name type="common">Slender pitcher plant</name>
    <dbReference type="NCBI Taxonomy" id="150966"/>
    <lineage>
        <taxon>Eukaryota</taxon>
        <taxon>Viridiplantae</taxon>
        <taxon>Streptophyta</taxon>
        <taxon>Embryophyta</taxon>
        <taxon>Tracheophyta</taxon>
        <taxon>Spermatophyta</taxon>
        <taxon>Magnoliopsida</taxon>
        <taxon>eudicotyledons</taxon>
        <taxon>Gunneridae</taxon>
        <taxon>Pentapetalae</taxon>
        <taxon>Caryophyllales</taxon>
        <taxon>Nepenthaceae</taxon>
        <taxon>Nepenthes</taxon>
    </lineage>
</organism>
<dbReference type="PANTHER" id="PTHR36746:SF3">
    <property type="entry name" value="DUF4005 DOMAIN-CONTAINING PROTEIN"/>
    <property type="match status" value="1"/>
</dbReference>
<evidence type="ECO:0000313" key="1">
    <source>
        <dbReference type="EMBL" id="GMH27804.1"/>
    </source>
</evidence>
<dbReference type="Proteomes" id="UP001279734">
    <property type="component" value="Unassembled WGS sequence"/>
</dbReference>
<gene>
    <name evidence="1" type="ORF">Nepgr_029647</name>
</gene>
<name>A0AAD3TEP5_NEPGR</name>
<protein>
    <submittedName>
        <fullName evidence="1">Uncharacterized protein</fullName>
    </submittedName>
</protein>
<evidence type="ECO:0000313" key="2">
    <source>
        <dbReference type="Proteomes" id="UP001279734"/>
    </source>
</evidence>
<proteinExistence type="predicted"/>
<accession>A0AAD3TEP5</accession>
<keyword evidence="2" id="KW-1185">Reference proteome</keyword>
<comment type="caution">
    <text evidence="1">The sequence shown here is derived from an EMBL/GenBank/DDBJ whole genome shotgun (WGS) entry which is preliminary data.</text>
</comment>